<dbReference type="Proteomes" id="UP000247099">
    <property type="component" value="Unassembled WGS sequence"/>
</dbReference>
<reference evidence="1 2" key="1">
    <citation type="submission" date="2018-05" db="EMBL/GenBank/DDBJ databases">
        <title>Coraliomargarita sinensis sp. nov., isolated from a marine solar saltern.</title>
        <authorList>
            <person name="Zhou L.Y."/>
        </authorList>
    </citation>
    <scope>NUCLEOTIDE SEQUENCE [LARGE SCALE GENOMIC DNA]</scope>
    <source>
        <strain evidence="1 2">WN38</strain>
    </source>
</reference>
<dbReference type="AlphaFoldDB" id="A0A317ZLI2"/>
<accession>A0A317ZLI2</accession>
<dbReference type="InParanoid" id="A0A317ZLI2"/>
<dbReference type="PROSITE" id="PS51257">
    <property type="entry name" value="PROKAR_LIPOPROTEIN"/>
    <property type="match status" value="1"/>
</dbReference>
<gene>
    <name evidence="1" type="ORF">DDZ13_06430</name>
</gene>
<proteinExistence type="predicted"/>
<dbReference type="EMBL" id="QHJQ01000003">
    <property type="protein sequence ID" value="PXA04798.1"/>
    <property type="molecule type" value="Genomic_DNA"/>
</dbReference>
<evidence type="ECO:0000313" key="1">
    <source>
        <dbReference type="EMBL" id="PXA04798.1"/>
    </source>
</evidence>
<name>A0A317ZLI2_9BACT</name>
<keyword evidence="2" id="KW-1185">Reference proteome</keyword>
<protein>
    <submittedName>
        <fullName evidence="1">Uncharacterized protein</fullName>
    </submittedName>
</protein>
<organism evidence="1 2">
    <name type="scientific">Coraliomargarita sinensis</name>
    <dbReference type="NCBI Taxonomy" id="2174842"/>
    <lineage>
        <taxon>Bacteria</taxon>
        <taxon>Pseudomonadati</taxon>
        <taxon>Verrucomicrobiota</taxon>
        <taxon>Opitutia</taxon>
        <taxon>Puniceicoccales</taxon>
        <taxon>Coraliomargaritaceae</taxon>
        <taxon>Coraliomargarita</taxon>
    </lineage>
</organism>
<sequence>MKWLPPSASSASIRILLPLLLLLTGCEEKVAYNDNYERHEGDDMILRELLGVHTLRNSFQKPEGMKSFCVGVILIEKEEVVGISVWQPGNGLHTVHSGGLKEYAKTIHAEYVIRKKDDDWQSVFRVNPSFTSQQAEVNNNFWDIFSSDKLRTRGTNMNMASQIGDLTVIAAIYGAEEYVSVAPLDQLLRDMDYLALLAVRFYPEDITSEMPPRLTKEELQKIIYGD</sequence>
<evidence type="ECO:0000313" key="2">
    <source>
        <dbReference type="Proteomes" id="UP000247099"/>
    </source>
</evidence>
<comment type="caution">
    <text evidence="1">The sequence shown here is derived from an EMBL/GenBank/DDBJ whole genome shotgun (WGS) entry which is preliminary data.</text>
</comment>